<feature type="domain" description="Alpha-D-phosphohexomutase alpha/beta/alpha" evidence="10">
    <location>
        <begin position="279"/>
        <end position="389"/>
    </location>
</feature>
<keyword evidence="3" id="KW-0597">Phosphoprotein</keyword>
<dbReference type="PANTHER" id="PTHR43771">
    <property type="entry name" value="PHOSPHOMANNOMUTASE"/>
    <property type="match status" value="1"/>
</dbReference>
<protein>
    <recommendedName>
        <fullName evidence="13">Phosphomannomutase</fullName>
    </recommendedName>
</protein>
<evidence type="ECO:0000259" key="9">
    <source>
        <dbReference type="Pfam" id="PF02879"/>
    </source>
</evidence>
<dbReference type="InterPro" id="IPR005843">
    <property type="entry name" value="A-D-PHexomutase_C"/>
</dbReference>
<dbReference type="Pfam" id="PF00408">
    <property type="entry name" value="PGM_PMM_IV"/>
    <property type="match status" value="1"/>
</dbReference>
<dbReference type="EMBL" id="MGBG01000018">
    <property type="protein sequence ID" value="OGK64636.1"/>
    <property type="molecule type" value="Genomic_DNA"/>
</dbReference>
<evidence type="ECO:0000259" key="8">
    <source>
        <dbReference type="Pfam" id="PF02878"/>
    </source>
</evidence>
<dbReference type="InterPro" id="IPR005845">
    <property type="entry name" value="A-D-PHexomutase_a/b/a-II"/>
</dbReference>
<dbReference type="Pfam" id="PF02880">
    <property type="entry name" value="PGM_PMM_III"/>
    <property type="match status" value="1"/>
</dbReference>
<evidence type="ECO:0000259" key="10">
    <source>
        <dbReference type="Pfam" id="PF02880"/>
    </source>
</evidence>
<dbReference type="CDD" id="cd03089">
    <property type="entry name" value="PMM_PGM"/>
    <property type="match status" value="1"/>
</dbReference>
<evidence type="ECO:0000256" key="3">
    <source>
        <dbReference type="ARBA" id="ARBA00022553"/>
    </source>
</evidence>
<dbReference type="InterPro" id="IPR036900">
    <property type="entry name" value="A-D-PHexomutase_C_sf"/>
</dbReference>
<dbReference type="Gene3D" id="3.30.310.50">
    <property type="entry name" value="Alpha-D-phosphohexomutase, C-terminal domain"/>
    <property type="match status" value="1"/>
</dbReference>
<evidence type="ECO:0000313" key="12">
    <source>
        <dbReference type="Proteomes" id="UP000178450"/>
    </source>
</evidence>
<evidence type="ECO:0000256" key="2">
    <source>
        <dbReference type="ARBA" id="ARBA00010231"/>
    </source>
</evidence>
<accession>A0A1F7K9U6</accession>
<proteinExistence type="inferred from homology"/>
<feature type="domain" description="Alpha-D-phosphohexomutase alpha/beta/alpha" evidence="8">
    <location>
        <begin position="34"/>
        <end position="158"/>
    </location>
</feature>
<feature type="domain" description="Alpha-D-phosphohexomutase C-terminal" evidence="7">
    <location>
        <begin position="395"/>
        <end position="467"/>
    </location>
</feature>
<comment type="cofactor">
    <cofactor evidence="1">
        <name>Mg(2+)</name>
        <dbReference type="ChEBI" id="CHEBI:18420"/>
    </cofactor>
</comment>
<evidence type="ECO:0000256" key="5">
    <source>
        <dbReference type="ARBA" id="ARBA00022842"/>
    </source>
</evidence>
<comment type="similarity">
    <text evidence="2">Belongs to the phosphohexose mutase family.</text>
</comment>
<dbReference type="InterPro" id="IPR016055">
    <property type="entry name" value="A-D-PHexomutase_a/b/a-I/II/III"/>
</dbReference>
<dbReference type="GO" id="GO:0005975">
    <property type="term" value="P:carbohydrate metabolic process"/>
    <property type="evidence" value="ECO:0007669"/>
    <property type="project" value="InterPro"/>
</dbReference>
<comment type="caution">
    <text evidence="11">The sequence shown here is derived from an EMBL/GenBank/DDBJ whole genome shotgun (WGS) entry which is preliminary data.</text>
</comment>
<dbReference type="InterPro" id="IPR005841">
    <property type="entry name" value="Alpha-D-phosphohexomutase_SF"/>
</dbReference>
<dbReference type="InterPro" id="IPR005846">
    <property type="entry name" value="A-D-PHexomutase_a/b/a-III"/>
</dbReference>
<evidence type="ECO:0000313" key="11">
    <source>
        <dbReference type="EMBL" id="OGK64636.1"/>
    </source>
</evidence>
<organism evidence="11 12">
    <name type="scientific">Candidatus Roizmanbacteria bacterium RIFOXYA1_FULL_41_12</name>
    <dbReference type="NCBI Taxonomy" id="1802082"/>
    <lineage>
        <taxon>Bacteria</taxon>
        <taxon>Candidatus Roizmaniibacteriota</taxon>
    </lineage>
</organism>
<evidence type="ECO:0000256" key="6">
    <source>
        <dbReference type="ARBA" id="ARBA00023235"/>
    </source>
</evidence>
<feature type="domain" description="Alpha-D-phosphohexomutase alpha/beta/alpha" evidence="9">
    <location>
        <begin position="177"/>
        <end position="274"/>
    </location>
</feature>
<sequence>MQIKKTIFREYDIRGVAGDKFDQKLVAEYEKWYGKFPGVTLDLESAEAIGKGYGTIIKRAGGQKVIIGYEKRPFGDKLKDAFTKGVLSTGVSVINGDVLLTPMVYFFTAHLKLDGGVSVTGSHNVYFYNGFKMMKRNVRPIFGQELQQMHQMIEKEDYEKADQPGKLETVDHLNDIYFNYMYEHIKLAKSFNLVVDCGNGSAGLFAQDYLTKLGCKVVKGLYLNVDTSFPNHIPDPEPPQNLKDLVSAVKETKADMGIAFDADGDRAGFVDEKGNIIQPDDILILLARDVLKRHPGKTVLFDVKSTYLIEELIPQYGGKALMHRTGHAPIKESMITRDDLILGGEVSGHQFFKEDYYGIDDGLWSVARILELLSKQDKTLSQLIAELPRPIRTPEIKIPVADEEKFSIIERITKIFSQKYQTVTLDGSRVKFTPTSWGLIRASNTSPYLTLRFEAPTEAEIIKMKNAFQDEMDKFPEIKDKLDRKSVASLTGTLGWL</sequence>
<evidence type="ECO:0008006" key="13">
    <source>
        <dbReference type="Google" id="ProtNLM"/>
    </source>
</evidence>
<dbReference type="Pfam" id="PF02879">
    <property type="entry name" value="PGM_PMM_II"/>
    <property type="match status" value="1"/>
</dbReference>
<reference evidence="11 12" key="1">
    <citation type="journal article" date="2016" name="Nat. Commun.">
        <title>Thousands of microbial genomes shed light on interconnected biogeochemical processes in an aquifer system.</title>
        <authorList>
            <person name="Anantharaman K."/>
            <person name="Brown C.T."/>
            <person name="Hug L.A."/>
            <person name="Sharon I."/>
            <person name="Castelle C.J."/>
            <person name="Probst A.J."/>
            <person name="Thomas B.C."/>
            <person name="Singh A."/>
            <person name="Wilkins M.J."/>
            <person name="Karaoz U."/>
            <person name="Brodie E.L."/>
            <person name="Williams K.H."/>
            <person name="Hubbard S.S."/>
            <person name="Banfield J.F."/>
        </authorList>
    </citation>
    <scope>NUCLEOTIDE SEQUENCE [LARGE SCALE GENOMIC DNA]</scope>
</reference>
<keyword evidence="5" id="KW-0460">Magnesium</keyword>
<gene>
    <name evidence="11" type="ORF">A2209_03540</name>
</gene>
<dbReference type="GO" id="GO:0016868">
    <property type="term" value="F:intramolecular phosphotransferase activity"/>
    <property type="evidence" value="ECO:0007669"/>
    <property type="project" value="InterPro"/>
</dbReference>
<keyword evidence="6" id="KW-0413">Isomerase</keyword>
<dbReference type="Pfam" id="PF02878">
    <property type="entry name" value="PGM_PMM_I"/>
    <property type="match status" value="1"/>
</dbReference>
<evidence type="ECO:0000259" key="7">
    <source>
        <dbReference type="Pfam" id="PF00408"/>
    </source>
</evidence>
<dbReference type="SUPFAM" id="SSF55957">
    <property type="entry name" value="Phosphoglucomutase, C-terminal domain"/>
    <property type="match status" value="1"/>
</dbReference>
<dbReference type="SUPFAM" id="SSF53738">
    <property type="entry name" value="Phosphoglucomutase, first 3 domains"/>
    <property type="match status" value="3"/>
</dbReference>
<dbReference type="Gene3D" id="3.40.120.10">
    <property type="entry name" value="Alpha-D-Glucose-1,6-Bisphosphate, subunit A, domain 3"/>
    <property type="match status" value="3"/>
</dbReference>
<dbReference type="InterPro" id="IPR005844">
    <property type="entry name" value="A-D-PHexomutase_a/b/a-I"/>
</dbReference>
<dbReference type="PRINTS" id="PR00509">
    <property type="entry name" value="PGMPMM"/>
</dbReference>
<keyword evidence="4" id="KW-0479">Metal-binding</keyword>
<name>A0A1F7K9U6_9BACT</name>
<dbReference type="PANTHER" id="PTHR43771:SF2">
    <property type="entry name" value="PHOSPHOMANNOMUTASE_PHOSPHOGLUCOMUTASE"/>
    <property type="match status" value="1"/>
</dbReference>
<dbReference type="Proteomes" id="UP000178450">
    <property type="component" value="Unassembled WGS sequence"/>
</dbReference>
<evidence type="ECO:0000256" key="1">
    <source>
        <dbReference type="ARBA" id="ARBA00001946"/>
    </source>
</evidence>
<dbReference type="AlphaFoldDB" id="A0A1F7K9U6"/>
<evidence type="ECO:0000256" key="4">
    <source>
        <dbReference type="ARBA" id="ARBA00022723"/>
    </source>
</evidence>
<dbReference type="GO" id="GO:0046872">
    <property type="term" value="F:metal ion binding"/>
    <property type="evidence" value="ECO:0007669"/>
    <property type="project" value="UniProtKB-KW"/>
</dbReference>